<dbReference type="Proteomes" id="UP000242180">
    <property type="component" value="Unassembled WGS sequence"/>
</dbReference>
<accession>A0A1X2H017</accession>
<dbReference type="InParanoid" id="A0A1X2H017"/>
<evidence type="ECO:0000313" key="2">
    <source>
        <dbReference type="Proteomes" id="UP000242180"/>
    </source>
</evidence>
<gene>
    <name evidence="1" type="ORF">BCR43DRAFT_528065</name>
</gene>
<dbReference type="EMBL" id="MCGN01000012">
    <property type="protein sequence ID" value="ORY90410.1"/>
    <property type="molecule type" value="Genomic_DNA"/>
</dbReference>
<name>A0A1X2H017_SYNRA</name>
<protein>
    <submittedName>
        <fullName evidence="1">Uncharacterized protein</fullName>
    </submittedName>
</protein>
<proteinExistence type="predicted"/>
<sequence length="100" mass="11171">MAKQITNVVELHGLMPDDKLVALFAYAPGGKVDLPYEDMSKSLPRIEFAELNLEEADMSIADEYQVVPGLVTFFRNHEIVFQPVPPVPEIIQNAYHGIMG</sequence>
<organism evidence="1 2">
    <name type="scientific">Syncephalastrum racemosum</name>
    <name type="common">Filamentous fungus</name>
    <dbReference type="NCBI Taxonomy" id="13706"/>
    <lineage>
        <taxon>Eukaryota</taxon>
        <taxon>Fungi</taxon>
        <taxon>Fungi incertae sedis</taxon>
        <taxon>Mucoromycota</taxon>
        <taxon>Mucoromycotina</taxon>
        <taxon>Mucoromycetes</taxon>
        <taxon>Mucorales</taxon>
        <taxon>Syncephalastraceae</taxon>
        <taxon>Syncephalastrum</taxon>
    </lineage>
</organism>
<keyword evidence="2" id="KW-1185">Reference proteome</keyword>
<comment type="caution">
    <text evidence="1">The sequence shown here is derived from an EMBL/GenBank/DDBJ whole genome shotgun (WGS) entry which is preliminary data.</text>
</comment>
<dbReference type="AlphaFoldDB" id="A0A1X2H017"/>
<evidence type="ECO:0000313" key="1">
    <source>
        <dbReference type="EMBL" id="ORY90410.1"/>
    </source>
</evidence>
<reference evidence="1 2" key="1">
    <citation type="submission" date="2016-07" db="EMBL/GenBank/DDBJ databases">
        <title>Pervasive Adenine N6-methylation of Active Genes in Fungi.</title>
        <authorList>
            <consortium name="DOE Joint Genome Institute"/>
            <person name="Mondo S.J."/>
            <person name="Dannebaum R.O."/>
            <person name="Kuo R.C."/>
            <person name="Labutti K."/>
            <person name="Haridas S."/>
            <person name="Kuo A."/>
            <person name="Salamov A."/>
            <person name="Ahrendt S.R."/>
            <person name="Lipzen A."/>
            <person name="Sullivan W."/>
            <person name="Andreopoulos W.B."/>
            <person name="Clum A."/>
            <person name="Lindquist E."/>
            <person name="Daum C."/>
            <person name="Ramamoorthy G.K."/>
            <person name="Gryganskyi A."/>
            <person name="Culley D."/>
            <person name="Magnuson J.K."/>
            <person name="James T.Y."/>
            <person name="O'Malley M.A."/>
            <person name="Stajich J.E."/>
            <person name="Spatafora J.W."/>
            <person name="Visel A."/>
            <person name="Grigoriev I.V."/>
        </authorList>
    </citation>
    <scope>NUCLEOTIDE SEQUENCE [LARGE SCALE GENOMIC DNA]</scope>
    <source>
        <strain evidence="1 2">NRRL 2496</strain>
    </source>
</reference>